<reference evidence="11" key="1">
    <citation type="submission" date="2023-03" db="EMBL/GenBank/DDBJ databases">
        <authorList>
            <person name="Steffen K."/>
            <person name="Cardenas P."/>
        </authorList>
    </citation>
    <scope>NUCLEOTIDE SEQUENCE</scope>
</reference>
<dbReference type="InterPro" id="IPR011009">
    <property type="entry name" value="Kinase-like_dom_sf"/>
</dbReference>
<keyword evidence="6 7" id="KW-0067">ATP-binding</keyword>
<feature type="binding site" evidence="7">
    <location>
        <position position="169"/>
    </location>
    <ligand>
        <name>ATP</name>
        <dbReference type="ChEBI" id="CHEBI:30616"/>
    </ligand>
</feature>
<keyword evidence="4 7" id="KW-0547">Nucleotide-binding</keyword>
<dbReference type="InterPro" id="IPR017441">
    <property type="entry name" value="Protein_kinase_ATP_BS"/>
</dbReference>
<evidence type="ECO:0000259" key="10">
    <source>
        <dbReference type="PROSITE" id="PS50011"/>
    </source>
</evidence>
<dbReference type="SMART" id="SM00220">
    <property type="entry name" value="S_TKc"/>
    <property type="match status" value="1"/>
</dbReference>
<dbReference type="FunFam" id="1.10.510.10:FF:000551">
    <property type="entry name" value="Non-specific serine/threonine protein kinase"/>
    <property type="match status" value="1"/>
</dbReference>
<dbReference type="GO" id="GO:0004674">
    <property type="term" value="F:protein serine/threonine kinase activity"/>
    <property type="evidence" value="ECO:0007669"/>
    <property type="project" value="UniProtKB-KW"/>
</dbReference>
<dbReference type="PROSITE" id="PS50011">
    <property type="entry name" value="PROTEIN_KINASE_DOM"/>
    <property type="match status" value="1"/>
</dbReference>
<dbReference type="InterPro" id="IPR000719">
    <property type="entry name" value="Prot_kinase_dom"/>
</dbReference>
<evidence type="ECO:0000256" key="4">
    <source>
        <dbReference type="ARBA" id="ARBA00022741"/>
    </source>
</evidence>
<name>A0AA35WMS2_GEOBA</name>
<evidence type="ECO:0000313" key="11">
    <source>
        <dbReference type="EMBL" id="CAI8027218.1"/>
    </source>
</evidence>
<comment type="similarity">
    <text evidence="8">Belongs to the protein kinase superfamily.</text>
</comment>
<feature type="region of interest" description="Disordered" evidence="9">
    <location>
        <begin position="48"/>
        <end position="130"/>
    </location>
</feature>
<keyword evidence="3" id="KW-0808">Transferase</keyword>
<keyword evidence="1 8" id="KW-0723">Serine/threonine-protein kinase</keyword>
<dbReference type="InterPro" id="IPR008271">
    <property type="entry name" value="Ser/Thr_kinase_AS"/>
</dbReference>
<keyword evidence="2" id="KW-0597">Phosphoprotein</keyword>
<dbReference type="Gene3D" id="1.10.510.10">
    <property type="entry name" value="Transferase(Phosphotransferase) domain 1"/>
    <property type="match status" value="1"/>
</dbReference>
<sequence length="367" mass="40971">MPSNSSFIDKSETSFHRIRSVLTEVVRVLESTKVQEIELAEQVKTILSENFSSGDGDEDEAKTPPPLPPRPQLPPPLPPRLPLPPPVPPKTKTLSPGPSPTFKTVKDFGVTGRGEGRGEGKILSPGPSPISQSIKTMEDFRIVKVLGKGSFSKVVMGKEKTTGEILAMKILRKDKFAHALAENKILQKTSHPFLVVRPPCSLSGPRSMAIFSLFAQSLKYSFQTPDWLCLVTEYVRGGDLEFHLSRVGVFPEYLTRFYGAEIILGIQCLHSIGVVHRDMKLENLMLDEKGHIKIIDFGHCKEGMYFRHTTRTFCGVPEYMAPEMLGEKYGREVDWWQVGVAMYVMMSGKFPFYSPEGGAVLFDLIVR</sequence>
<evidence type="ECO:0000256" key="9">
    <source>
        <dbReference type="SAM" id="MobiDB-lite"/>
    </source>
</evidence>
<keyword evidence="12" id="KW-1185">Reference proteome</keyword>
<dbReference type="PANTHER" id="PTHR24351">
    <property type="entry name" value="RIBOSOMAL PROTEIN S6 KINASE"/>
    <property type="match status" value="1"/>
</dbReference>
<dbReference type="Gene3D" id="3.30.200.20">
    <property type="entry name" value="Phosphorylase Kinase, domain 1"/>
    <property type="match status" value="2"/>
</dbReference>
<dbReference type="Pfam" id="PF00069">
    <property type="entry name" value="Pkinase"/>
    <property type="match status" value="2"/>
</dbReference>
<evidence type="ECO:0000256" key="3">
    <source>
        <dbReference type="ARBA" id="ARBA00022679"/>
    </source>
</evidence>
<accession>A0AA35WMS2</accession>
<dbReference type="AlphaFoldDB" id="A0AA35WMS2"/>
<dbReference type="Proteomes" id="UP001174909">
    <property type="component" value="Unassembled WGS sequence"/>
</dbReference>
<dbReference type="SUPFAM" id="SSF56112">
    <property type="entry name" value="Protein kinase-like (PK-like)"/>
    <property type="match status" value="1"/>
</dbReference>
<dbReference type="PROSITE" id="PS00107">
    <property type="entry name" value="PROTEIN_KINASE_ATP"/>
    <property type="match status" value="1"/>
</dbReference>
<evidence type="ECO:0000256" key="2">
    <source>
        <dbReference type="ARBA" id="ARBA00022553"/>
    </source>
</evidence>
<keyword evidence="5 11" id="KW-0418">Kinase</keyword>
<protein>
    <submittedName>
        <fullName evidence="11">RAC-gamma serine/threonine-protein kinase</fullName>
    </submittedName>
</protein>
<comment type="caution">
    <text evidence="11">The sequence shown here is derived from an EMBL/GenBank/DDBJ whole genome shotgun (WGS) entry which is preliminary data.</text>
</comment>
<proteinExistence type="inferred from homology"/>
<evidence type="ECO:0000256" key="6">
    <source>
        <dbReference type="ARBA" id="ARBA00022840"/>
    </source>
</evidence>
<organism evidence="11 12">
    <name type="scientific">Geodia barretti</name>
    <name type="common">Barrett's horny sponge</name>
    <dbReference type="NCBI Taxonomy" id="519541"/>
    <lineage>
        <taxon>Eukaryota</taxon>
        <taxon>Metazoa</taxon>
        <taxon>Porifera</taxon>
        <taxon>Demospongiae</taxon>
        <taxon>Heteroscleromorpha</taxon>
        <taxon>Tetractinellida</taxon>
        <taxon>Astrophorina</taxon>
        <taxon>Geodiidae</taxon>
        <taxon>Geodia</taxon>
    </lineage>
</organism>
<evidence type="ECO:0000256" key="7">
    <source>
        <dbReference type="PROSITE-ProRule" id="PRU10141"/>
    </source>
</evidence>
<dbReference type="GO" id="GO:0005524">
    <property type="term" value="F:ATP binding"/>
    <property type="evidence" value="ECO:0007669"/>
    <property type="project" value="UniProtKB-UniRule"/>
</dbReference>
<dbReference type="PROSITE" id="PS00108">
    <property type="entry name" value="PROTEIN_KINASE_ST"/>
    <property type="match status" value="1"/>
</dbReference>
<evidence type="ECO:0000256" key="5">
    <source>
        <dbReference type="ARBA" id="ARBA00022777"/>
    </source>
</evidence>
<evidence type="ECO:0000256" key="8">
    <source>
        <dbReference type="RuleBase" id="RU000304"/>
    </source>
</evidence>
<feature type="domain" description="Protein kinase" evidence="10">
    <location>
        <begin position="140"/>
        <end position="367"/>
    </location>
</feature>
<gene>
    <name evidence="11" type="ORF">GBAR_LOCUS15578</name>
</gene>
<evidence type="ECO:0000313" key="12">
    <source>
        <dbReference type="Proteomes" id="UP001174909"/>
    </source>
</evidence>
<feature type="compositionally biased region" description="Pro residues" evidence="9">
    <location>
        <begin position="63"/>
        <end position="89"/>
    </location>
</feature>
<evidence type="ECO:0000256" key="1">
    <source>
        <dbReference type="ARBA" id="ARBA00022527"/>
    </source>
</evidence>
<dbReference type="EMBL" id="CASHTH010002264">
    <property type="protein sequence ID" value="CAI8027218.1"/>
    <property type="molecule type" value="Genomic_DNA"/>
</dbReference>